<dbReference type="PANTHER" id="PTHR11785:SF512">
    <property type="entry name" value="SOBREMESA, ISOFORM B"/>
    <property type="match status" value="1"/>
</dbReference>
<dbReference type="Pfam" id="PF13520">
    <property type="entry name" value="AA_permease_2"/>
    <property type="match status" value="1"/>
</dbReference>
<feature type="transmembrane region" description="Helical" evidence="5">
    <location>
        <begin position="98"/>
        <end position="120"/>
    </location>
</feature>
<feature type="transmembrane region" description="Helical" evidence="5">
    <location>
        <begin position="132"/>
        <end position="151"/>
    </location>
</feature>
<reference evidence="6" key="1">
    <citation type="journal article" date="2020" name="Microbiol. Resour. Announc.">
        <title>Complete Genome Sequence of Moraxella osloensis Strain YV1, Isolated from an Australian Wastewater Treatment Plant.</title>
        <authorList>
            <person name="Batinovic S."/>
            <person name="Rice D.T.F."/>
            <person name="Seviour R.J."/>
            <person name="Petrovski S."/>
        </authorList>
    </citation>
    <scope>NUCLEOTIDE SEQUENCE</scope>
    <source>
        <strain evidence="6">YV1</strain>
    </source>
</reference>
<keyword evidence="2 5" id="KW-0812">Transmembrane</keyword>
<feature type="transmembrane region" description="Helical" evidence="5">
    <location>
        <begin position="198"/>
        <end position="221"/>
    </location>
</feature>
<feature type="transmembrane region" description="Helical" evidence="5">
    <location>
        <begin position="285"/>
        <end position="306"/>
    </location>
</feature>
<keyword evidence="3 5" id="KW-1133">Transmembrane helix</keyword>
<evidence type="ECO:0000256" key="1">
    <source>
        <dbReference type="ARBA" id="ARBA00004141"/>
    </source>
</evidence>
<evidence type="ECO:0000313" key="6">
    <source>
        <dbReference type="EMBL" id="QHG09818.1"/>
    </source>
</evidence>
<feature type="transmembrane region" description="Helical" evidence="5">
    <location>
        <begin position="43"/>
        <end position="64"/>
    </location>
</feature>
<evidence type="ECO:0000256" key="3">
    <source>
        <dbReference type="ARBA" id="ARBA00022989"/>
    </source>
</evidence>
<dbReference type="PIRSF" id="PIRSF006060">
    <property type="entry name" value="AA_transporter"/>
    <property type="match status" value="1"/>
</dbReference>
<sequence length="449" mass="48506">MNQSTNGRYNLITALAMIVGIVIGSGIFFKADNVLKYTNGNVALGVGVFVLAAVAIIFGSLSIAELAKRTDAHGGLIGYADEFVSPHFSTMIGWFQLFLYYPTLGVVVTWVVGIYTALLFGVKEASLELQMGIGLTWFVICYLFNVMAAVFAGRFQVFATVVKLIPLFVLGVMAFVYGDPVSALTHPSESARQATQSLAWLGAIGPIAFSFDGWVVSTSISGEIKHAKRNLPIALVVAPLLILLGYLLYFVGLTSYLGAAKVMALGDESVYVVATQLFGETAAKAFLVFVVISVMGTVNGLVLGLIRLPHSLARKSLIPFSAQLRQVSPNYQLSVGSALLGFVLSMFWAAVHYAVMKSQLLGDMDISEIAIVVSYLLYLVFYFAVFRLWQQGHIKSMLLGVISPILAALGSLMVVFGGMQNPLFLPVCLPICGLVLLLAYFYSCYLNSR</sequence>
<dbReference type="AlphaFoldDB" id="A0A6P1KD08"/>
<feature type="transmembrane region" description="Helical" evidence="5">
    <location>
        <begin position="397"/>
        <end position="417"/>
    </location>
</feature>
<evidence type="ECO:0000256" key="2">
    <source>
        <dbReference type="ARBA" id="ARBA00022692"/>
    </source>
</evidence>
<feature type="transmembrane region" description="Helical" evidence="5">
    <location>
        <begin position="233"/>
        <end position="257"/>
    </location>
</feature>
<dbReference type="PANTHER" id="PTHR11785">
    <property type="entry name" value="AMINO ACID TRANSPORTER"/>
    <property type="match status" value="1"/>
</dbReference>
<dbReference type="InterPro" id="IPR050598">
    <property type="entry name" value="AminoAcid_Transporter"/>
</dbReference>
<evidence type="ECO:0000256" key="5">
    <source>
        <dbReference type="SAM" id="Phobius"/>
    </source>
</evidence>
<keyword evidence="4 5" id="KW-0472">Membrane</keyword>
<dbReference type="Gene3D" id="1.20.1740.10">
    <property type="entry name" value="Amino acid/polyamine transporter I"/>
    <property type="match status" value="1"/>
</dbReference>
<dbReference type="InterPro" id="IPR002293">
    <property type="entry name" value="AA/rel_permease1"/>
</dbReference>
<feature type="transmembrane region" description="Helical" evidence="5">
    <location>
        <begin position="423"/>
        <end position="442"/>
    </location>
</feature>
<feature type="transmembrane region" description="Helical" evidence="5">
    <location>
        <begin position="333"/>
        <end position="354"/>
    </location>
</feature>
<feature type="transmembrane region" description="Helical" evidence="5">
    <location>
        <begin position="12"/>
        <end position="31"/>
    </location>
</feature>
<feature type="transmembrane region" description="Helical" evidence="5">
    <location>
        <begin position="158"/>
        <end position="178"/>
    </location>
</feature>
<dbReference type="GO" id="GO:0015179">
    <property type="term" value="F:L-amino acid transmembrane transporter activity"/>
    <property type="evidence" value="ECO:0007669"/>
    <property type="project" value="TreeGrafter"/>
</dbReference>
<feature type="transmembrane region" description="Helical" evidence="5">
    <location>
        <begin position="366"/>
        <end position="385"/>
    </location>
</feature>
<name>A0A6P1KD08_FAUOS</name>
<organism evidence="6">
    <name type="scientific">Faucicola osloensis</name>
    <name type="common">Moraxella osloensis</name>
    <dbReference type="NCBI Taxonomy" id="34062"/>
    <lineage>
        <taxon>Bacteria</taxon>
        <taxon>Pseudomonadati</taxon>
        <taxon>Pseudomonadota</taxon>
        <taxon>Gammaproteobacteria</taxon>
        <taxon>Moraxellales</taxon>
        <taxon>Moraxellaceae</taxon>
        <taxon>Faucicola</taxon>
    </lineage>
</organism>
<dbReference type="EMBL" id="CP047226">
    <property type="protein sequence ID" value="QHG09818.1"/>
    <property type="molecule type" value="Genomic_DNA"/>
</dbReference>
<proteinExistence type="predicted"/>
<evidence type="ECO:0000256" key="4">
    <source>
        <dbReference type="ARBA" id="ARBA00023136"/>
    </source>
</evidence>
<comment type="subcellular location">
    <subcellularLocation>
        <location evidence="1">Membrane</location>
        <topology evidence="1">Multi-pass membrane protein</topology>
    </subcellularLocation>
</comment>
<protein>
    <submittedName>
        <fullName evidence="6">Amino acid permease</fullName>
    </submittedName>
</protein>
<accession>A0A6P1KD08</accession>
<dbReference type="GO" id="GO:0016020">
    <property type="term" value="C:membrane"/>
    <property type="evidence" value="ECO:0007669"/>
    <property type="project" value="UniProtKB-SubCell"/>
</dbReference>
<gene>
    <name evidence="6" type="ORF">GSF12_07945</name>
</gene>